<keyword evidence="3" id="KW-1185">Reference proteome</keyword>
<keyword evidence="1" id="KW-1133">Transmembrane helix</keyword>
<feature type="transmembrane region" description="Helical" evidence="1">
    <location>
        <begin position="7"/>
        <end position="24"/>
    </location>
</feature>
<feature type="transmembrane region" description="Helical" evidence="1">
    <location>
        <begin position="90"/>
        <end position="108"/>
    </location>
</feature>
<keyword evidence="1" id="KW-0472">Membrane</keyword>
<name>A0A1H8IVA0_9BACI</name>
<keyword evidence="1" id="KW-0812">Transmembrane</keyword>
<reference evidence="3" key="1">
    <citation type="submission" date="2016-10" db="EMBL/GenBank/DDBJ databases">
        <authorList>
            <person name="Varghese N."/>
            <person name="Submissions S."/>
        </authorList>
    </citation>
    <scope>NUCLEOTIDE SEQUENCE [LARGE SCALE GENOMIC DNA]</scope>
    <source>
        <strain evidence="3">B48,IBRC-M 10115,DSM 25386,CECT 8001</strain>
    </source>
</reference>
<evidence type="ECO:0000313" key="2">
    <source>
        <dbReference type="EMBL" id="SEN72075.1"/>
    </source>
</evidence>
<feature type="transmembrane region" description="Helical" evidence="1">
    <location>
        <begin position="36"/>
        <end position="52"/>
    </location>
</feature>
<gene>
    <name evidence="2" type="ORF">SAMN05192533_11862</name>
</gene>
<dbReference type="AlphaFoldDB" id="A0A1H8IVA0"/>
<sequence length="130" mass="15127">MKFFKPLDIMNLLAITLLFIYDYFPESLLAYKIPKFLVISAFFGIIILSFLLKRYRNRDSKEILKWQLTSTIYILLLMSLLTALGGESVSGLSLDSGLVWIVLLFSIYEMSTRWRKVNQSNTVKEKDESQ</sequence>
<dbReference type="STRING" id="930146.SAMN05192533_11862"/>
<organism evidence="2 3">
    <name type="scientific">Mesobacillus persicus</name>
    <dbReference type="NCBI Taxonomy" id="930146"/>
    <lineage>
        <taxon>Bacteria</taxon>
        <taxon>Bacillati</taxon>
        <taxon>Bacillota</taxon>
        <taxon>Bacilli</taxon>
        <taxon>Bacillales</taxon>
        <taxon>Bacillaceae</taxon>
        <taxon>Mesobacillus</taxon>
    </lineage>
</organism>
<evidence type="ECO:0000313" key="3">
    <source>
        <dbReference type="Proteomes" id="UP000198553"/>
    </source>
</evidence>
<dbReference type="EMBL" id="FOBW01000018">
    <property type="protein sequence ID" value="SEN72075.1"/>
    <property type="molecule type" value="Genomic_DNA"/>
</dbReference>
<dbReference type="RefSeq" id="WP_244532679.1">
    <property type="nucleotide sequence ID" value="NZ_FOBW01000018.1"/>
</dbReference>
<feature type="transmembrane region" description="Helical" evidence="1">
    <location>
        <begin position="64"/>
        <end position="84"/>
    </location>
</feature>
<proteinExistence type="predicted"/>
<dbReference type="Proteomes" id="UP000198553">
    <property type="component" value="Unassembled WGS sequence"/>
</dbReference>
<accession>A0A1H8IVA0</accession>
<evidence type="ECO:0000256" key="1">
    <source>
        <dbReference type="SAM" id="Phobius"/>
    </source>
</evidence>
<protein>
    <submittedName>
        <fullName evidence="2">Uncharacterized protein</fullName>
    </submittedName>
</protein>